<proteinExistence type="predicted"/>
<evidence type="ECO:0000259" key="2">
    <source>
        <dbReference type="Pfam" id="PF07811"/>
    </source>
</evidence>
<gene>
    <name evidence="3" type="ORF">SAMN06295900_114101</name>
</gene>
<keyword evidence="1" id="KW-0812">Transmembrane</keyword>
<dbReference type="AlphaFoldDB" id="A0A1X7GAE5"/>
<dbReference type="GeneID" id="95551779"/>
<feature type="transmembrane region" description="Helical" evidence="1">
    <location>
        <begin position="20"/>
        <end position="45"/>
    </location>
</feature>
<dbReference type="Pfam" id="PF07811">
    <property type="entry name" value="TadE"/>
    <property type="match status" value="1"/>
</dbReference>
<evidence type="ECO:0000313" key="4">
    <source>
        <dbReference type="Proteomes" id="UP000192911"/>
    </source>
</evidence>
<dbReference type="STRING" id="28094.SAMN06295900_114101"/>
<keyword evidence="1" id="KW-0472">Membrane</keyword>
<dbReference type="EMBL" id="FXAH01000014">
    <property type="protein sequence ID" value="SMF66280.1"/>
    <property type="molecule type" value="Genomic_DNA"/>
</dbReference>
<reference evidence="4" key="1">
    <citation type="submission" date="2017-04" db="EMBL/GenBank/DDBJ databases">
        <authorList>
            <person name="Varghese N."/>
            <person name="Submissions S."/>
        </authorList>
    </citation>
    <scope>NUCLEOTIDE SEQUENCE [LARGE SCALE GENOMIC DNA]</scope>
    <source>
        <strain evidence="4">Ballard 720</strain>
    </source>
</reference>
<dbReference type="RefSeq" id="WP_085229535.1">
    <property type="nucleotide sequence ID" value="NZ_BSQD01000013.1"/>
</dbReference>
<dbReference type="OrthoDB" id="8688629at2"/>
<dbReference type="InterPro" id="IPR012495">
    <property type="entry name" value="TadE-like_dom"/>
</dbReference>
<organism evidence="3 4">
    <name type="scientific">Trinickia caryophylli</name>
    <name type="common">Paraburkholderia caryophylli</name>
    <dbReference type="NCBI Taxonomy" id="28094"/>
    <lineage>
        <taxon>Bacteria</taxon>
        <taxon>Pseudomonadati</taxon>
        <taxon>Pseudomonadota</taxon>
        <taxon>Betaproteobacteria</taxon>
        <taxon>Burkholderiales</taxon>
        <taxon>Burkholderiaceae</taxon>
        <taxon>Trinickia</taxon>
    </lineage>
</organism>
<keyword evidence="4" id="KW-1185">Reference proteome</keyword>
<accession>A0A1X7GAE5</accession>
<sequence length="155" mass="16062">MSAAKRARCRPRGERGSTAVEFALVFPLLFAVFYGVATFSLIFVAKQSLTLAAEEGARAALNYQSASNTQAALAARGQSACTVASNAAAWLGGGSRCAAEAQPCSYDASMDCISVTLTYDYAARPLVPALPLLDIALPGTLTSAAVVQINPENVL</sequence>
<keyword evidence="1" id="KW-1133">Transmembrane helix</keyword>
<protein>
    <submittedName>
        <fullName evidence="3">TadE-like protein</fullName>
    </submittedName>
</protein>
<feature type="domain" description="TadE-like" evidence="2">
    <location>
        <begin position="16"/>
        <end position="58"/>
    </location>
</feature>
<evidence type="ECO:0000256" key="1">
    <source>
        <dbReference type="SAM" id="Phobius"/>
    </source>
</evidence>
<dbReference type="Proteomes" id="UP000192911">
    <property type="component" value="Unassembled WGS sequence"/>
</dbReference>
<name>A0A1X7GAE5_TRICW</name>
<evidence type="ECO:0000313" key="3">
    <source>
        <dbReference type="EMBL" id="SMF66280.1"/>
    </source>
</evidence>